<feature type="domain" description="Methyltransferase type 11" evidence="1">
    <location>
        <begin position="67"/>
        <end position="157"/>
    </location>
</feature>
<dbReference type="InterPro" id="IPR050508">
    <property type="entry name" value="Methyltransf_Superfamily"/>
</dbReference>
<dbReference type="EMBL" id="BOPO01000050">
    <property type="protein sequence ID" value="GIL27676.1"/>
    <property type="molecule type" value="Genomic_DNA"/>
</dbReference>
<protein>
    <recommendedName>
        <fullName evidence="1">Methyltransferase type 11 domain-containing protein</fullName>
    </recommendedName>
</protein>
<reference evidence="3" key="1">
    <citation type="journal article" date="2021" name="Int. J. Syst. Evol. Microbiol.">
        <title>Actinocatenispora comari sp. nov., an endophytic actinomycete isolated from aerial parts of Comarum salesowianum.</title>
        <authorList>
            <person name="Oyunbileg N."/>
            <person name="Iizaka Y."/>
            <person name="Hamada M."/>
            <person name="Davaapurev B.O."/>
            <person name="Fukumoto A."/>
            <person name="Tsetseg B."/>
            <person name="Kato F."/>
            <person name="Tamura T."/>
            <person name="Batkhuu J."/>
            <person name="Anzai Y."/>
        </authorList>
    </citation>
    <scope>NUCLEOTIDE SEQUENCE [LARGE SCALE GENOMIC DNA]</scope>
    <source>
        <strain evidence="3">NUM-2625</strain>
    </source>
</reference>
<dbReference type="SUPFAM" id="SSF53335">
    <property type="entry name" value="S-adenosyl-L-methionine-dependent methyltransferases"/>
    <property type="match status" value="1"/>
</dbReference>
<dbReference type="Pfam" id="PF08241">
    <property type="entry name" value="Methyltransf_11"/>
    <property type="match status" value="1"/>
</dbReference>
<dbReference type="GO" id="GO:0008757">
    <property type="term" value="F:S-adenosylmethionine-dependent methyltransferase activity"/>
    <property type="evidence" value="ECO:0007669"/>
    <property type="project" value="InterPro"/>
</dbReference>
<dbReference type="Proteomes" id="UP000614996">
    <property type="component" value="Unassembled WGS sequence"/>
</dbReference>
<sequence>MCKPGTRTALRLASEQTGLASLGRGPRDSPWRRGGTATFACTFAPLCAYPAGALLDAAAVTAGTRTLDVGTGTGTVAAVALGRGALVTAVDADAGMAAAARSAAPGAAVRVGAVPALPFATGAFDAVVANFVLNHVGVPAAAVAELARLTRPGGRIAVTIWPYPPPRLQSLLGEAVRAVAAEPVVLPRLAAEHDFARTVAGLSGLLSAAGLTEVTGRRLDWLHRTTVADWWAGAEGGIGTASVLLAAQPAATRDRIRAELGRLAEPYRNADGACAVPTAAVLAAATVPA</sequence>
<proteinExistence type="predicted"/>
<evidence type="ECO:0000259" key="1">
    <source>
        <dbReference type="Pfam" id="PF08241"/>
    </source>
</evidence>
<evidence type="ECO:0000313" key="2">
    <source>
        <dbReference type="EMBL" id="GIL27676.1"/>
    </source>
</evidence>
<organism evidence="2 3">
    <name type="scientific">Actinocatenispora comari</name>
    <dbReference type="NCBI Taxonomy" id="2807577"/>
    <lineage>
        <taxon>Bacteria</taxon>
        <taxon>Bacillati</taxon>
        <taxon>Actinomycetota</taxon>
        <taxon>Actinomycetes</taxon>
        <taxon>Micromonosporales</taxon>
        <taxon>Micromonosporaceae</taxon>
        <taxon>Actinocatenispora</taxon>
    </lineage>
</organism>
<dbReference type="AlphaFoldDB" id="A0A8J4AAC9"/>
<dbReference type="PANTHER" id="PTHR42912">
    <property type="entry name" value="METHYLTRANSFERASE"/>
    <property type="match status" value="1"/>
</dbReference>
<evidence type="ECO:0000313" key="3">
    <source>
        <dbReference type="Proteomes" id="UP000614996"/>
    </source>
</evidence>
<dbReference type="InterPro" id="IPR013216">
    <property type="entry name" value="Methyltransf_11"/>
</dbReference>
<keyword evidence="3" id="KW-1185">Reference proteome</keyword>
<dbReference type="RefSeq" id="WP_207125413.1">
    <property type="nucleotide sequence ID" value="NZ_BOPO01000050.1"/>
</dbReference>
<accession>A0A8J4AAC9</accession>
<comment type="caution">
    <text evidence="2">The sequence shown here is derived from an EMBL/GenBank/DDBJ whole genome shotgun (WGS) entry which is preliminary data.</text>
</comment>
<name>A0A8J4AAC9_9ACTN</name>
<gene>
    <name evidence="2" type="ORF">NUM_29300</name>
</gene>
<dbReference type="InterPro" id="IPR029063">
    <property type="entry name" value="SAM-dependent_MTases_sf"/>
</dbReference>
<dbReference type="Gene3D" id="3.40.50.150">
    <property type="entry name" value="Vaccinia Virus protein VP39"/>
    <property type="match status" value="1"/>
</dbReference>
<dbReference type="CDD" id="cd02440">
    <property type="entry name" value="AdoMet_MTases"/>
    <property type="match status" value="1"/>
</dbReference>